<comment type="caution">
    <text evidence="7">The sequence shown here is derived from an EMBL/GenBank/DDBJ whole genome shotgun (WGS) entry which is preliminary data.</text>
</comment>
<dbReference type="Gene3D" id="1.10.10.10">
    <property type="entry name" value="Winged helix-like DNA-binding domain superfamily/Winged helix DNA-binding domain"/>
    <property type="match status" value="1"/>
</dbReference>
<dbReference type="Gene3D" id="3.40.190.290">
    <property type="match status" value="1"/>
</dbReference>
<evidence type="ECO:0000256" key="3">
    <source>
        <dbReference type="ARBA" id="ARBA00023125"/>
    </source>
</evidence>
<dbReference type="InterPro" id="IPR058163">
    <property type="entry name" value="LysR-type_TF_proteobact-type"/>
</dbReference>
<dbReference type="InterPro" id="IPR036388">
    <property type="entry name" value="WH-like_DNA-bd_sf"/>
</dbReference>
<comment type="similarity">
    <text evidence="1">Belongs to the LysR transcriptional regulatory family.</text>
</comment>
<keyword evidence="5" id="KW-0732">Signal</keyword>
<evidence type="ECO:0000259" key="6">
    <source>
        <dbReference type="PROSITE" id="PS50931"/>
    </source>
</evidence>
<dbReference type="SUPFAM" id="SSF46785">
    <property type="entry name" value="Winged helix' DNA-binding domain"/>
    <property type="match status" value="1"/>
</dbReference>
<dbReference type="InterPro" id="IPR000847">
    <property type="entry name" value="LysR_HTH_N"/>
</dbReference>
<dbReference type="RefSeq" id="WP_066531329.1">
    <property type="nucleotide sequence ID" value="NZ_JBHSFZ010000025.1"/>
</dbReference>
<name>A0ABV9EZX6_9SPHN</name>
<dbReference type="PROSITE" id="PS50931">
    <property type="entry name" value="HTH_LYSR"/>
    <property type="match status" value="1"/>
</dbReference>
<sequence>MQMMTGIRMFVLAMQHGSLAAAARQMGTSTASISRQIAALETQLKVRLFNRGKRTLTPTEAGEMLLRRARPMLAELDEMIDSVSLLEAKPRGRLRVNIRALTASRLLVPALPRFLTANPEVEIDLFVSNDEDADLIADNIDVDIRYTRPDSTDLVAKLLAPSQLVLIASADYVSSRLLPENAEALGAYEVILYEPEMGAMPWQFVGTGGEVQSHEPQGRMRVNDGTVLRSAILAGLGIGMMPLHEVDEELAAGTLVQLLPHHQILHPRIGAEGIFAVYQKSAYQPGKLRSFLSFLPEVFAKGAT</sequence>
<evidence type="ECO:0000256" key="1">
    <source>
        <dbReference type="ARBA" id="ARBA00009437"/>
    </source>
</evidence>
<dbReference type="PANTHER" id="PTHR30537:SF3">
    <property type="entry name" value="TRANSCRIPTIONAL REGULATORY PROTEIN"/>
    <property type="match status" value="1"/>
</dbReference>
<keyword evidence="8" id="KW-1185">Reference proteome</keyword>
<evidence type="ECO:0000256" key="2">
    <source>
        <dbReference type="ARBA" id="ARBA00023015"/>
    </source>
</evidence>
<keyword evidence="3" id="KW-0238">DNA-binding</keyword>
<dbReference type="EMBL" id="JBHSFZ010000025">
    <property type="protein sequence ID" value="MFC4594912.1"/>
    <property type="molecule type" value="Genomic_DNA"/>
</dbReference>
<feature type="signal peptide" evidence="5">
    <location>
        <begin position="1"/>
        <end position="20"/>
    </location>
</feature>
<accession>A0ABV9EZX6</accession>
<dbReference type="InterPro" id="IPR005119">
    <property type="entry name" value="LysR_subst-bd"/>
</dbReference>
<evidence type="ECO:0000313" key="7">
    <source>
        <dbReference type="EMBL" id="MFC4594912.1"/>
    </source>
</evidence>
<dbReference type="Pfam" id="PF00126">
    <property type="entry name" value="HTH_1"/>
    <property type="match status" value="1"/>
</dbReference>
<feature type="chain" id="PRO_5047225011" evidence="5">
    <location>
        <begin position="21"/>
        <end position="304"/>
    </location>
</feature>
<evidence type="ECO:0000256" key="4">
    <source>
        <dbReference type="ARBA" id="ARBA00023163"/>
    </source>
</evidence>
<dbReference type="PANTHER" id="PTHR30537">
    <property type="entry name" value="HTH-TYPE TRANSCRIPTIONAL REGULATOR"/>
    <property type="match status" value="1"/>
</dbReference>
<evidence type="ECO:0000256" key="5">
    <source>
        <dbReference type="SAM" id="SignalP"/>
    </source>
</evidence>
<keyword evidence="2" id="KW-0805">Transcription regulation</keyword>
<dbReference type="InterPro" id="IPR036390">
    <property type="entry name" value="WH_DNA-bd_sf"/>
</dbReference>
<evidence type="ECO:0000313" key="8">
    <source>
        <dbReference type="Proteomes" id="UP001595957"/>
    </source>
</evidence>
<dbReference type="CDD" id="cd08422">
    <property type="entry name" value="PBP2_CrgA_like"/>
    <property type="match status" value="1"/>
</dbReference>
<proteinExistence type="inferred from homology"/>
<organism evidence="7 8">
    <name type="scientific">Sphingobium tyrosinilyticum</name>
    <dbReference type="NCBI Taxonomy" id="2715436"/>
    <lineage>
        <taxon>Bacteria</taxon>
        <taxon>Pseudomonadati</taxon>
        <taxon>Pseudomonadota</taxon>
        <taxon>Alphaproteobacteria</taxon>
        <taxon>Sphingomonadales</taxon>
        <taxon>Sphingomonadaceae</taxon>
        <taxon>Sphingobium</taxon>
    </lineage>
</organism>
<protein>
    <submittedName>
        <fullName evidence="7">LysR family transcriptional regulator</fullName>
    </submittedName>
</protein>
<dbReference type="Proteomes" id="UP001595957">
    <property type="component" value="Unassembled WGS sequence"/>
</dbReference>
<reference evidence="8" key="1">
    <citation type="journal article" date="2019" name="Int. J. Syst. Evol. Microbiol.">
        <title>The Global Catalogue of Microorganisms (GCM) 10K type strain sequencing project: providing services to taxonomists for standard genome sequencing and annotation.</title>
        <authorList>
            <consortium name="The Broad Institute Genomics Platform"/>
            <consortium name="The Broad Institute Genome Sequencing Center for Infectious Disease"/>
            <person name="Wu L."/>
            <person name="Ma J."/>
        </authorList>
    </citation>
    <scope>NUCLEOTIDE SEQUENCE [LARGE SCALE GENOMIC DNA]</scope>
    <source>
        <strain evidence="8">NBRC 103632</strain>
    </source>
</reference>
<gene>
    <name evidence="7" type="ORF">ACFO3E_12015</name>
</gene>
<dbReference type="SUPFAM" id="SSF53850">
    <property type="entry name" value="Periplasmic binding protein-like II"/>
    <property type="match status" value="1"/>
</dbReference>
<dbReference type="Pfam" id="PF03466">
    <property type="entry name" value="LysR_substrate"/>
    <property type="match status" value="1"/>
</dbReference>
<keyword evidence="4" id="KW-0804">Transcription</keyword>
<feature type="domain" description="HTH lysR-type" evidence="6">
    <location>
        <begin position="1"/>
        <end position="59"/>
    </location>
</feature>